<keyword evidence="2" id="KW-0472">Membrane</keyword>
<name>A0A8C0CQI2_BALMU</name>
<evidence type="ECO:0000313" key="3">
    <source>
        <dbReference type="Ensembl" id="ENSBMSP00010009711.1"/>
    </source>
</evidence>
<dbReference type="GeneTree" id="ENSGT00940000154482"/>
<gene>
    <name evidence="3" type="primary">DIO1</name>
</gene>
<organism evidence="3">
    <name type="scientific">Balaenoptera musculus</name>
    <name type="common">Blue whale</name>
    <dbReference type="NCBI Taxonomy" id="9771"/>
    <lineage>
        <taxon>Eukaryota</taxon>
        <taxon>Metazoa</taxon>
        <taxon>Chordata</taxon>
        <taxon>Craniata</taxon>
        <taxon>Vertebrata</taxon>
        <taxon>Euteleostomi</taxon>
        <taxon>Mammalia</taxon>
        <taxon>Eutheria</taxon>
        <taxon>Laurasiatheria</taxon>
        <taxon>Artiodactyla</taxon>
        <taxon>Whippomorpha</taxon>
        <taxon>Cetacea</taxon>
        <taxon>Mysticeti</taxon>
        <taxon>Balaenopteridae</taxon>
        <taxon>Balaenoptera</taxon>
    </lineage>
</organism>
<dbReference type="AlphaFoldDB" id="A0A8C0CQI2"/>
<feature type="region of interest" description="Disordered" evidence="1">
    <location>
        <begin position="48"/>
        <end position="86"/>
    </location>
</feature>
<feature type="transmembrane region" description="Helical" evidence="2">
    <location>
        <begin position="12"/>
        <end position="33"/>
    </location>
</feature>
<evidence type="ECO:0000256" key="2">
    <source>
        <dbReference type="SAM" id="Phobius"/>
    </source>
</evidence>
<accession>A0A8C0CQI2</accession>
<protein>
    <submittedName>
        <fullName evidence="3">Iodothyronine deiodinase 1</fullName>
    </submittedName>
</protein>
<reference evidence="3" key="1">
    <citation type="submission" date="2023-09" db="UniProtKB">
        <authorList>
            <consortium name="Ensembl"/>
        </authorList>
    </citation>
    <scope>IDENTIFICATION</scope>
</reference>
<dbReference type="Ensembl" id="ENSBMST00010010803.1">
    <property type="protein sequence ID" value="ENSBMSP00010009711.1"/>
    <property type="gene ID" value="ENSBMSG00010007130.1"/>
</dbReference>
<sequence length="86" mass="9263">MGLPLPGLWLKRLWVLFQVGLHVAMGKVLLTLFPGRVKQNILAMSEKTGPLAATGGHDGARGSSPKLPRGPPVRTEVQHLGLHARQ</sequence>
<proteinExistence type="predicted"/>
<keyword evidence="2" id="KW-0812">Transmembrane</keyword>
<keyword evidence="2" id="KW-1133">Transmembrane helix</keyword>
<evidence type="ECO:0000256" key="1">
    <source>
        <dbReference type="SAM" id="MobiDB-lite"/>
    </source>
</evidence>